<evidence type="ECO:0000259" key="2">
    <source>
        <dbReference type="PROSITE" id="PS50943"/>
    </source>
</evidence>
<feature type="domain" description="HTH cro/C1-type" evidence="2">
    <location>
        <begin position="10"/>
        <end position="64"/>
    </location>
</feature>
<keyword evidence="1" id="KW-0238">DNA-binding</keyword>
<dbReference type="Proteomes" id="UP000184080">
    <property type="component" value="Unassembled WGS sequence"/>
</dbReference>
<proteinExistence type="predicted"/>
<evidence type="ECO:0000313" key="3">
    <source>
        <dbReference type="EMBL" id="SHI54041.1"/>
    </source>
</evidence>
<evidence type="ECO:0000313" key="4">
    <source>
        <dbReference type="Proteomes" id="UP000184080"/>
    </source>
</evidence>
<sequence>MEKLLVGDVIYNLRKEKRITQEQLANFIGVSTAAVSKWESGISYPDITLLPVIATFFNVTIDTLLNFKIELSDEEVINIFMECEKLFSSGQLDEAVEKSKKYISKYPYSYYLKLKIGSLFTIYSWKSLDKENGIKKMIGYSVDLFEDVAKNCNKTELVEHALFQLGAFYPSIDEEDKAIEALNKIHKSQLDPDVLMANIYMKKKEFKKAREILQSHLYKSINDVSMLCSGLTNSYMEDENALYIIERYYNLAINVKKVLSPDGDAVLALSFGYLNFAQIYLKFNEKKKAMHMLQEMIEDIRKNDINKLGKFSSVWCFNEIPQGKRTITMNLYENIFKIFEAPDFDLIRDSEEFISIVKELRTLEGKSLNK</sequence>
<dbReference type="SUPFAM" id="SSF47413">
    <property type="entry name" value="lambda repressor-like DNA-binding domains"/>
    <property type="match status" value="1"/>
</dbReference>
<dbReference type="OrthoDB" id="9812495at2"/>
<dbReference type="InterPro" id="IPR010982">
    <property type="entry name" value="Lambda_DNA-bd_dom_sf"/>
</dbReference>
<dbReference type="Pfam" id="PF01381">
    <property type="entry name" value="HTH_3"/>
    <property type="match status" value="1"/>
</dbReference>
<dbReference type="PANTHER" id="PTHR46558">
    <property type="entry name" value="TRACRIPTIONAL REGULATORY PROTEIN-RELATED-RELATED"/>
    <property type="match status" value="1"/>
</dbReference>
<dbReference type="CDD" id="cd00093">
    <property type="entry name" value="HTH_XRE"/>
    <property type="match status" value="1"/>
</dbReference>
<dbReference type="STRING" id="1121298.SAMN05444401_0946"/>
<dbReference type="InterPro" id="IPR001387">
    <property type="entry name" value="Cro/C1-type_HTH"/>
</dbReference>
<accession>A0A1M6BZK3</accession>
<organism evidence="3 4">
    <name type="scientific">Clostridium amylolyticum</name>
    <dbReference type="NCBI Taxonomy" id="1121298"/>
    <lineage>
        <taxon>Bacteria</taxon>
        <taxon>Bacillati</taxon>
        <taxon>Bacillota</taxon>
        <taxon>Clostridia</taxon>
        <taxon>Eubacteriales</taxon>
        <taxon>Clostridiaceae</taxon>
        <taxon>Clostridium</taxon>
    </lineage>
</organism>
<evidence type="ECO:0000256" key="1">
    <source>
        <dbReference type="ARBA" id="ARBA00023125"/>
    </source>
</evidence>
<gene>
    <name evidence="3" type="ORF">SAMN05444401_0946</name>
</gene>
<dbReference type="PANTHER" id="PTHR46558:SF11">
    <property type="entry name" value="HTH-TYPE TRANSCRIPTIONAL REGULATOR XRE"/>
    <property type="match status" value="1"/>
</dbReference>
<protein>
    <submittedName>
        <fullName evidence="3">Helix-turn-helix</fullName>
    </submittedName>
</protein>
<dbReference type="RefSeq" id="WP_073004106.1">
    <property type="nucleotide sequence ID" value="NZ_FQZO01000001.1"/>
</dbReference>
<dbReference type="PROSITE" id="PS50943">
    <property type="entry name" value="HTH_CROC1"/>
    <property type="match status" value="1"/>
</dbReference>
<dbReference type="SUPFAM" id="SSF48452">
    <property type="entry name" value="TPR-like"/>
    <property type="match status" value="1"/>
</dbReference>
<reference evidence="3 4" key="1">
    <citation type="submission" date="2016-11" db="EMBL/GenBank/DDBJ databases">
        <authorList>
            <person name="Jaros S."/>
            <person name="Januszkiewicz K."/>
            <person name="Wedrychowicz H."/>
        </authorList>
    </citation>
    <scope>NUCLEOTIDE SEQUENCE [LARGE SCALE GENOMIC DNA]</scope>
    <source>
        <strain evidence="3 4">DSM 21864</strain>
    </source>
</reference>
<dbReference type="EMBL" id="FQZO01000001">
    <property type="protein sequence ID" value="SHI54041.1"/>
    <property type="molecule type" value="Genomic_DNA"/>
</dbReference>
<dbReference type="Gene3D" id="1.10.260.40">
    <property type="entry name" value="lambda repressor-like DNA-binding domains"/>
    <property type="match status" value="1"/>
</dbReference>
<keyword evidence="4" id="KW-1185">Reference proteome</keyword>
<dbReference type="InterPro" id="IPR011990">
    <property type="entry name" value="TPR-like_helical_dom_sf"/>
</dbReference>
<dbReference type="GO" id="GO:0003677">
    <property type="term" value="F:DNA binding"/>
    <property type="evidence" value="ECO:0007669"/>
    <property type="project" value="UniProtKB-KW"/>
</dbReference>
<name>A0A1M6BZK3_9CLOT</name>
<dbReference type="AlphaFoldDB" id="A0A1M6BZK3"/>
<dbReference type="SMART" id="SM00530">
    <property type="entry name" value="HTH_XRE"/>
    <property type="match status" value="1"/>
</dbReference>
<dbReference type="Gene3D" id="1.25.40.10">
    <property type="entry name" value="Tetratricopeptide repeat domain"/>
    <property type="match status" value="1"/>
</dbReference>